<dbReference type="EMBL" id="CASHSV030000311">
    <property type="protein sequence ID" value="CAJ2657447.1"/>
    <property type="molecule type" value="Genomic_DNA"/>
</dbReference>
<evidence type="ECO:0000313" key="2">
    <source>
        <dbReference type="Proteomes" id="UP001177021"/>
    </source>
</evidence>
<proteinExistence type="predicted"/>
<gene>
    <name evidence="1" type="ORF">MILVUS5_LOCUS24026</name>
</gene>
<accession>A0ACB0KM01</accession>
<reference evidence="1" key="1">
    <citation type="submission" date="2023-10" db="EMBL/GenBank/DDBJ databases">
        <authorList>
            <person name="Rodriguez Cubillos JULIANA M."/>
            <person name="De Vega J."/>
        </authorList>
    </citation>
    <scope>NUCLEOTIDE SEQUENCE</scope>
</reference>
<protein>
    <submittedName>
        <fullName evidence="1">Uncharacterized protein</fullName>
    </submittedName>
</protein>
<name>A0ACB0KM01_TRIPR</name>
<keyword evidence="2" id="KW-1185">Reference proteome</keyword>
<evidence type="ECO:0000313" key="1">
    <source>
        <dbReference type="EMBL" id="CAJ2657447.1"/>
    </source>
</evidence>
<sequence>MRCRLSLSQISLHLFFHLCNDFRRYRHQEADLSPVFARIVENKCVWNIGGGVYCGTKISDQREIVGVNF</sequence>
<organism evidence="1 2">
    <name type="scientific">Trifolium pratense</name>
    <name type="common">Red clover</name>
    <dbReference type="NCBI Taxonomy" id="57577"/>
    <lineage>
        <taxon>Eukaryota</taxon>
        <taxon>Viridiplantae</taxon>
        <taxon>Streptophyta</taxon>
        <taxon>Embryophyta</taxon>
        <taxon>Tracheophyta</taxon>
        <taxon>Spermatophyta</taxon>
        <taxon>Magnoliopsida</taxon>
        <taxon>eudicotyledons</taxon>
        <taxon>Gunneridae</taxon>
        <taxon>Pentapetalae</taxon>
        <taxon>rosids</taxon>
        <taxon>fabids</taxon>
        <taxon>Fabales</taxon>
        <taxon>Fabaceae</taxon>
        <taxon>Papilionoideae</taxon>
        <taxon>50 kb inversion clade</taxon>
        <taxon>NPAAA clade</taxon>
        <taxon>Hologalegina</taxon>
        <taxon>IRL clade</taxon>
        <taxon>Trifolieae</taxon>
        <taxon>Trifolium</taxon>
    </lineage>
</organism>
<comment type="caution">
    <text evidence="1">The sequence shown here is derived from an EMBL/GenBank/DDBJ whole genome shotgun (WGS) entry which is preliminary data.</text>
</comment>
<dbReference type="Proteomes" id="UP001177021">
    <property type="component" value="Unassembled WGS sequence"/>
</dbReference>